<reference evidence="2 3" key="1">
    <citation type="submission" date="2020-08" db="EMBL/GenBank/DDBJ databases">
        <title>Sequencing the genomes of 1000 actinobacteria strains.</title>
        <authorList>
            <person name="Klenk H.-P."/>
        </authorList>
    </citation>
    <scope>NUCLEOTIDE SEQUENCE [LARGE SCALE GENOMIC DNA]</scope>
    <source>
        <strain evidence="2 3">DSM 43023</strain>
    </source>
</reference>
<evidence type="ECO:0000313" key="2">
    <source>
        <dbReference type="EMBL" id="MBB4938796.1"/>
    </source>
</evidence>
<keyword evidence="3" id="KW-1185">Reference proteome</keyword>
<evidence type="ECO:0000313" key="3">
    <source>
        <dbReference type="Proteomes" id="UP000534286"/>
    </source>
</evidence>
<dbReference type="Proteomes" id="UP000534286">
    <property type="component" value="Unassembled WGS sequence"/>
</dbReference>
<feature type="region of interest" description="Disordered" evidence="1">
    <location>
        <begin position="1"/>
        <end position="20"/>
    </location>
</feature>
<gene>
    <name evidence="2" type="ORF">FHR32_003101</name>
</gene>
<evidence type="ECO:0000256" key="1">
    <source>
        <dbReference type="SAM" id="MobiDB-lite"/>
    </source>
</evidence>
<accession>A0A7W7RV35</accession>
<protein>
    <submittedName>
        <fullName evidence="2">Uncharacterized protein</fullName>
    </submittedName>
</protein>
<sequence length="63" mass="7148">MTDSTKSGRSGPIAARPGKRERLVAAYQGISLLTDTFRDPDLMTSQIRRLEEWIDQQVDDEQP</sequence>
<proteinExistence type="predicted"/>
<name>A0A7W7RV35_9ACTN</name>
<comment type="caution">
    <text evidence="2">The sequence shown here is derived from an EMBL/GenBank/DDBJ whole genome shotgun (WGS) entry which is preliminary data.</text>
</comment>
<organism evidence="2 3">
    <name type="scientific">Streptosporangium album</name>
    <dbReference type="NCBI Taxonomy" id="47479"/>
    <lineage>
        <taxon>Bacteria</taxon>
        <taxon>Bacillati</taxon>
        <taxon>Actinomycetota</taxon>
        <taxon>Actinomycetes</taxon>
        <taxon>Streptosporangiales</taxon>
        <taxon>Streptosporangiaceae</taxon>
        <taxon>Streptosporangium</taxon>
    </lineage>
</organism>
<dbReference type="EMBL" id="JACHJU010000001">
    <property type="protein sequence ID" value="MBB4938796.1"/>
    <property type="molecule type" value="Genomic_DNA"/>
</dbReference>
<dbReference type="AlphaFoldDB" id="A0A7W7RV35"/>
<dbReference type="RefSeq" id="WP_246466156.1">
    <property type="nucleotide sequence ID" value="NZ_BAABEK010000010.1"/>
</dbReference>